<gene>
    <name evidence="2" type="ORF">EBH_0010340</name>
</gene>
<dbReference type="Proteomes" id="UP000030750">
    <property type="component" value="Unassembled WGS sequence"/>
</dbReference>
<protein>
    <submittedName>
        <fullName evidence="2">Uncharacterized protein</fullName>
    </submittedName>
</protein>
<dbReference type="OrthoDB" id="2431547at2759"/>
<reference evidence="2" key="2">
    <citation type="submission" date="2013-10" db="EMBL/GenBank/DDBJ databases">
        <authorList>
            <person name="Aslett M."/>
        </authorList>
    </citation>
    <scope>NUCLEOTIDE SEQUENCE [LARGE SCALE GENOMIC DNA]</scope>
    <source>
        <strain evidence="2">Houghton</strain>
    </source>
</reference>
<name>U6LBL5_9EIME</name>
<dbReference type="AlphaFoldDB" id="U6LBL5"/>
<proteinExistence type="predicted"/>
<organism evidence="2 3">
    <name type="scientific">Eimeria brunetti</name>
    <dbReference type="NCBI Taxonomy" id="51314"/>
    <lineage>
        <taxon>Eukaryota</taxon>
        <taxon>Sar</taxon>
        <taxon>Alveolata</taxon>
        <taxon>Apicomplexa</taxon>
        <taxon>Conoidasida</taxon>
        <taxon>Coccidia</taxon>
        <taxon>Eucoccidiorida</taxon>
        <taxon>Eimeriorina</taxon>
        <taxon>Eimeriidae</taxon>
        <taxon>Eimeria</taxon>
    </lineage>
</organism>
<feature type="region of interest" description="Disordered" evidence="1">
    <location>
        <begin position="1"/>
        <end position="69"/>
    </location>
</feature>
<reference evidence="2" key="1">
    <citation type="submission" date="2013-10" db="EMBL/GenBank/DDBJ databases">
        <title>Genomic analysis of the causative agents of coccidiosis in chickens.</title>
        <authorList>
            <person name="Reid A.J."/>
            <person name="Blake D."/>
            <person name="Billington K."/>
            <person name="Browne H."/>
            <person name="Dunn M."/>
            <person name="Hung S."/>
            <person name="Kawahara F."/>
            <person name="Miranda-Saavedra D."/>
            <person name="Mourier T."/>
            <person name="Nagra H."/>
            <person name="Otto T.D."/>
            <person name="Rawlings N."/>
            <person name="Sanchez A."/>
            <person name="Sanders M."/>
            <person name="Subramaniam C."/>
            <person name="Tay Y."/>
            <person name="Dear P."/>
            <person name="Doerig C."/>
            <person name="Gruber A."/>
            <person name="Parkinson J."/>
            <person name="Shirley M."/>
            <person name="Wan K.L."/>
            <person name="Berriman M."/>
            <person name="Tomley F."/>
            <person name="Pain A."/>
        </authorList>
    </citation>
    <scope>NUCLEOTIDE SEQUENCE [LARGE SCALE GENOMIC DNA]</scope>
    <source>
        <strain evidence="2">Houghton</strain>
    </source>
</reference>
<feature type="region of interest" description="Disordered" evidence="1">
    <location>
        <begin position="336"/>
        <end position="371"/>
    </location>
</feature>
<keyword evidence="3" id="KW-1185">Reference proteome</keyword>
<dbReference type="VEuPathDB" id="ToxoDB:EBH_0010340"/>
<evidence type="ECO:0000313" key="3">
    <source>
        <dbReference type="Proteomes" id="UP000030750"/>
    </source>
</evidence>
<evidence type="ECO:0000313" key="2">
    <source>
        <dbReference type="EMBL" id="CDJ45924.1"/>
    </source>
</evidence>
<dbReference type="EMBL" id="HG710235">
    <property type="protein sequence ID" value="CDJ45924.1"/>
    <property type="molecule type" value="Genomic_DNA"/>
</dbReference>
<evidence type="ECO:0000256" key="1">
    <source>
        <dbReference type="SAM" id="MobiDB-lite"/>
    </source>
</evidence>
<feature type="compositionally biased region" description="Basic and acidic residues" evidence="1">
    <location>
        <begin position="48"/>
        <end position="63"/>
    </location>
</feature>
<sequence>MVAATLPEGEWNTSGEDSRHAPLTSEELPVPTGTREEQSGSDTSSCEDSARKRTQEVTQRNEDESAADLPWWREGTPLGLAQECYGSLCGTGKTAALKLEVAGYEWECFTGDFLVGSVPYDVILGLDWLIHHRVAWYFQSEKFRTYVNGRQCELLVQRKSNGPTADTPATGGKAKTARDRAYDVLAQQVSSVTAQEAATLRRRPPKRYNSRHRADERVKIKDLLREARRGTENLERALGGLQLIAALPEAEAQRVAAERQGLLMCAIVEHHQAKTRSQDVQCAVVAAPGDADTEDSPWRTAELEYTEFDAWSQGHDELRLPPQILTVQQQHRLLFPDRLPDGKHPKPHHDHQIPLLPGNLPTKAPIRQNVT</sequence>
<accession>U6LBL5</accession>